<dbReference type="EMBL" id="JAAKGT010000008">
    <property type="protein sequence ID" value="NGM51285.1"/>
    <property type="molecule type" value="Genomic_DNA"/>
</dbReference>
<sequence>MNKRFAYLIVGAMVLGVLVGWGCNQFLDAEGAKSAASGLSLITDIFLRLIKMIIAP</sequence>
<protein>
    <submittedName>
        <fullName evidence="5">Dicarboxylate/amino acid:cation symporter</fullName>
    </submittedName>
</protein>
<keyword evidence="2 4" id="KW-1133">Transmembrane helix</keyword>
<comment type="caution">
    <text evidence="5">The sequence shown here is derived from an EMBL/GenBank/DDBJ whole genome shotgun (WGS) entry which is preliminary data.</text>
</comment>
<name>A0A6G4R1B3_9CAUL</name>
<dbReference type="GO" id="GO:0016020">
    <property type="term" value="C:membrane"/>
    <property type="evidence" value="ECO:0007669"/>
    <property type="project" value="InterPro"/>
</dbReference>
<evidence type="ECO:0000313" key="6">
    <source>
        <dbReference type="EMBL" id="NGM51870.1"/>
    </source>
</evidence>
<dbReference type="Gene3D" id="1.10.3860.10">
    <property type="entry name" value="Sodium:dicarboxylate symporter"/>
    <property type="match status" value="1"/>
</dbReference>
<keyword evidence="3 4" id="KW-0472">Membrane</keyword>
<evidence type="ECO:0000256" key="1">
    <source>
        <dbReference type="ARBA" id="ARBA00022692"/>
    </source>
</evidence>
<gene>
    <name evidence="5" type="ORF">G5B46_16875</name>
    <name evidence="6" type="ORF">G5B46_19850</name>
</gene>
<feature type="transmembrane region" description="Helical" evidence="4">
    <location>
        <begin position="5"/>
        <end position="22"/>
    </location>
</feature>
<feature type="non-terminal residue" evidence="5">
    <location>
        <position position="56"/>
    </location>
</feature>
<reference evidence="5" key="1">
    <citation type="submission" date="2020-02" db="EMBL/GenBank/DDBJ databases">
        <authorList>
            <person name="Gao J."/>
            <person name="Sun J."/>
        </authorList>
    </citation>
    <scope>NUCLEOTIDE SEQUENCE</scope>
    <source>
        <strain evidence="5">602-2</strain>
    </source>
</reference>
<dbReference type="SUPFAM" id="SSF118215">
    <property type="entry name" value="Proton glutamate symport protein"/>
    <property type="match status" value="1"/>
</dbReference>
<organism evidence="5">
    <name type="scientific">Caulobacter sp. 602-2</name>
    <dbReference type="NCBI Taxonomy" id="2710887"/>
    <lineage>
        <taxon>Bacteria</taxon>
        <taxon>Pseudomonadati</taxon>
        <taxon>Pseudomonadota</taxon>
        <taxon>Alphaproteobacteria</taxon>
        <taxon>Caulobacterales</taxon>
        <taxon>Caulobacteraceae</taxon>
        <taxon>Caulobacter</taxon>
    </lineage>
</organism>
<dbReference type="InterPro" id="IPR036458">
    <property type="entry name" value="Na:dicarbo_symporter_sf"/>
</dbReference>
<dbReference type="EMBL" id="JAAKGT010000012">
    <property type="protein sequence ID" value="NGM51870.1"/>
    <property type="molecule type" value="Genomic_DNA"/>
</dbReference>
<evidence type="ECO:0000256" key="2">
    <source>
        <dbReference type="ARBA" id="ARBA00022989"/>
    </source>
</evidence>
<keyword evidence="1 4" id="KW-0812">Transmembrane</keyword>
<dbReference type="AlphaFoldDB" id="A0A6G4R1B3"/>
<evidence type="ECO:0000256" key="3">
    <source>
        <dbReference type="ARBA" id="ARBA00023136"/>
    </source>
</evidence>
<accession>A0A6G4R1B3</accession>
<proteinExistence type="predicted"/>
<dbReference type="GO" id="GO:0015293">
    <property type="term" value="F:symporter activity"/>
    <property type="evidence" value="ECO:0007669"/>
    <property type="project" value="InterPro"/>
</dbReference>
<evidence type="ECO:0000313" key="5">
    <source>
        <dbReference type="EMBL" id="NGM51285.1"/>
    </source>
</evidence>
<evidence type="ECO:0000256" key="4">
    <source>
        <dbReference type="SAM" id="Phobius"/>
    </source>
</evidence>